<feature type="domain" description="Helicase ATP-binding" evidence="7">
    <location>
        <begin position="32"/>
        <end position="207"/>
    </location>
</feature>
<dbReference type="Pfam" id="PF00270">
    <property type="entry name" value="DEAD"/>
    <property type="match status" value="1"/>
</dbReference>
<dbReference type="PROSITE" id="PS51195">
    <property type="entry name" value="Q_MOTIF"/>
    <property type="match status" value="1"/>
</dbReference>
<dbReference type="InterPro" id="IPR050079">
    <property type="entry name" value="DEAD_box_RNA_helicase"/>
</dbReference>
<dbReference type="GO" id="GO:0003676">
    <property type="term" value="F:nucleic acid binding"/>
    <property type="evidence" value="ECO:0007669"/>
    <property type="project" value="InterPro"/>
</dbReference>
<dbReference type="PANTHER" id="PTHR47959">
    <property type="entry name" value="ATP-DEPENDENT RNA HELICASE RHLE-RELATED"/>
    <property type="match status" value="1"/>
</dbReference>
<name>A0A4Q2IQK8_9SPHN</name>
<dbReference type="SMART" id="SM00490">
    <property type="entry name" value="HELICc"/>
    <property type="match status" value="1"/>
</dbReference>
<evidence type="ECO:0000256" key="5">
    <source>
        <dbReference type="ARBA" id="ARBA00038437"/>
    </source>
</evidence>
<evidence type="ECO:0000259" key="7">
    <source>
        <dbReference type="PROSITE" id="PS51192"/>
    </source>
</evidence>
<feature type="domain" description="DEAD-box RNA helicase Q" evidence="9">
    <location>
        <begin position="1"/>
        <end position="29"/>
    </location>
</feature>
<dbReference type="InterPro" id="IPR014014">
    <property type="entry name" value="RNA_helicase_DEAD_Q_motif"/>
</dbReference>
<feature type="region of interest" description="Disordered" evidence="6">
    <location>
        <begin position="384"/>
        <end position="481"/>
    </location>
</feature>
<keyword evidence="2" id="KW-0378">Hydrolase</keyword>
<dbReference type="RefSeq" id="WP_129342991.1">
    <property type="nucleotide sequence ID" value="NZ_JACIDD010000003.1"/>
</dbReference>
<dbReference type="InterPro" id="IPR044742">
    <property type="entry name" value="DEAD/DEAH_RhlB"/>
</dbReference>
<comment type="similarity">
    <text evidence="5">Belongs to the DEAD box helicase family.</text>
</comment>
<feature type="compositionally biased region" description="Gly residues" evidence="6">
    <location>
        <begin position="448"/>
        <end position="481"/>
    </location>
</feature>
<dbReference type="GO" id="GO:0005829">
    <property type="term" value="C:cytosol"/>
    <property type="evidence" value="ECO:0007669"/>
    <property type="project" value="TreeGrafter"/>
</dbReference>
<evidence type="ECO:0000259" key="8">
    <source>
        <dbReference type="PROSITE" id="PS51194"/>
    </source>
</evidence>
<dbReference type="CDD" id="cd18787">
    <property type="entry name" value="SF2_C_DEAD"/>
    <property type="match status" value="1"/>
</dbReference>
<dbReference type="AlphaFoldDB" id="A0A4Q2IQK8"/>
<feature type="compositionally biased region" description="Basic and acidic residues" evidence="6">
    <location>
        <begin position="390"/>
        <end position="404"/>
    </location>
</feature>
<organism evidence="10 11">
    <name type="scientific">Sphingomonas desiccabilis</name>
    <dbReference type="NCBI Taxonomy" id="429134"/>
    <lineage>
        <taxon>Bacteria</taxon>
        <taxon>Pseudomonadati</taxon>
        <taxon>Pseudomonadota</taxon>
        <taxon>Alphaproteobacteria</taxon>
        <taxon>Sphingomonadales</taxon>
        <taxon>Sphingomonadaceae</taxon>
        <taxon>Sphingomonas</taxon>
    </lineage>
</organism>
<dbReference type="CDD" id="cd00268">
    <property type="entry name" value="DEADc"/>
    <property type="match status" value="1"/>
</dbReference>
<accession>A0A4Q2IQK8</accession>
<reference evidence="10 11" key="1">
    <citation type="submission" date="2019-01" db="EMBL/GenBank/DDBJ databases">
        <title>Sphingomonas mucosissima sp. nov. and Sphingomonas desiccabilis sp. nov., from biological soil crusts in the Colorado Plateau, USA.</title>
        <authorList>
            <person name="Zhu D."/>
        </authorList>
    </citation>
    <scope>NUCLEOTIDE SEQUENCE [LARGE SCALE GENOMIC DNA]</scope>
    <source>
        <strain evidence="10 11">CP1D</strain>
    </source>
</reference>
<evidence type="ECO:0000313" key="10">
    <source>
        <dbReference type="EMBL" id="RXZ30472.1"/>
    </source>
</evidence>
<dbReference type="GO" id="GO:0005524">
    <property type="term" value="F:ATP binding"/>
    <property type="evidence" value="ECO:0007669"/>
    <property type="project" value="UniProtKB-KW"/>
</dbReference>
<keyword evidence="11" id="KW-1185">Reference proteome</keyword>
<keyword evidence="1" id="KW-0547">Nucleotide-binding</keyword>
<dbReference type="Pfam" id="PF00271">
    <property type="entry name" value="Helicase_C"/>
    <property type="match status" value="1"/>
</dbReference>
<comment type="caution">
    <text evidence="10">The sequence shown here is derived from an EMBL/GenBank/DDBJ whole genome shotgun (WGS) entry which is preliminary data.</text>
</comment>
<evidence type="ECO:0000256" key="4">
    <source>
        <dbReference type="ARBA" id="ARBA00022840"/>
    </source>
</evidence>
<dbReference type="GO" id="GO:0016787">
    <property type="term" value="F:hydrolase activity"/>
    <property type="evidence" value="ECO:0007669"/>
    <property type="project" value="UniProtKB-KW"/>
</dbReference>
<dbReference type="OrthoDB" id="9805696at2"/>
<dbReference type="Proteomes" id="UP000292347">
    <property type="component" value="Unassembled WGS sequence"/>
</dbReference>
<dbReference type="GO" id="GO:0003724">
    <property type="term" value="F:RNA helicase activity"/>
    <property type="evidence" value="ECO:0007669"/>
    <property type="project" value="InterPro"/>
</dbReference>
<dbReference type="PROSITE" id="PS51192">
    <property type="entry name" value="HELICASE_ATP_BIND_1"/>
    <property type="match status" value="1"/>
</dbReference>
<dbReference type="InterPro" id="IPR011545">
    <property type="entry name" value="DEAD/DEAH_box_helicase_dom"/>
</dbReference>
<proteinExistence type="inferred from homology"/>
<feature type="domain" description="Helicase C-terminal" evidence="8">
    <location>
        <begin position="218"/>
        <end position="378"/>
    </location>
</feature>
<dbReference type="PROSITE" id="PS51194">
    <property type="entry name" value="HELICASE_CTER"/>
    <property type="match status" value="1"/>
</dbReference>
<evidence type="ECO:0000256" key="3">
    <source>
        <dbReference type="ARBA" id="ARBA00022806"/>
    </source>
</evidence>
<evidence type="ECO:0000259" key="9">
    <source>
        <dbReference type="PROSITE" id="PS51195"/>
    </source>
</evidence>
<dbReference type="EMBL" id="SDPT01000003">
    <property type="protein sequence ID" value="RXZ30472.1"/>
    <property type="molecule type" value="Genomic_DNA"/>
</dbReference>
<dbReference type="InterPro" id="IPR027417">
    <property type="entry name" value="P-loop_NTPase"/>
</dbReference>
<dbReference type="Gene3D" id="3.40.50.300">
    <property type="entry name" value="P-loop containing nucleotide triphosphate hydrolases"/>
    <property type="match status" value="2"/>
</dbReference>
<dbReference type="PANTHER" id="PTHR47959:SF13">
    <property type="entry name" value="ATP-DEPENDENT RNA HELICASE RHLE"/>
    <property type="match status" value="1"/>
</dbReference>
<evidence type="ECO:0000313" key="11">
    <source>
        <dbReference type="Proteomes" id="UP000292347"/>
    </source>
</evidence>
<evidence type="ECO:0000256" key="2">
    <source>
        <dbReference type="ARBA" id="ARBA00022801"/>
    </source>
</evidence>
<gene>
    <name evidence="10" type="ORF">EO081_14900</name>
</gene>
<feature type="compositionally biased region" description="Gly residues" evidence="6">
    <location>
        <begin position="418"/>
        <end position="433"/>
    </location>
</feature>
<dbReference type="SMART" id="SM00487">
    <property type="entry name" value="DEXDc"/>
    <property type="match status" value="1"/>
</dbReference>
<dbReference type="SUPFAM" id="SSF52540">
    <property type="entry name" value="P-loop containing nucleoside triphosphate hydrolases"/>
    <property type="match status" value="1"/>
</dbReference>
<evidence type="ECO:0000256" key="6">
    <source>
        <dbReference type="SAM" id="MobiDB-lite"/>
    </source>
</evidence>
<evidence type="ECO:0000256" key="1">
    <source>
        <dbReference type="ARBA" id="ARBA00022741"/>
    </source>
</evidence>
<sequence length="481" mass="52019">MSFQSLGLSKPLLDALAEKNYSEPTPIQRDAIPLVLEQRDLLGIAQTGTGKTAAFVLPSIDLLVKANVRRKPMRCRMLVLAPTRELASQIADNARTYAKYTKLNVATVFGGVPVNRNIRDVASGVDILVATPGRLLDLVDQKCLALNELEILVLDEADQMLDLGFIHALRRIVSMVPKDRQTLFFSATMPKDIRDLADKYLTHPAEVKVAPVSSTAERVEQYVTFVQQQEKQALLTLFFRNNKIDRSLVFTRTKHGADRVVKLLGANGIASNAIHGNKSQPQRERALGEFRSGKVPILVATDIAARGIDVSGVSHVVNFELPNVAEQYVHRIGRTARAGNDGIAFAFCAEDERPYLRQIEKLTRQKIEVVPLPENFLAEAANIKATRAPHAPDRPERAPGERQLPRPRATHSAKPAGSGRGPVGNPSRGGQGKPAGDRPAGERPAGARPGGQRPGGQRSGGPRRGGRGGRPGGGGGQGVAR</sequence>
<keyword evidence="4" id="KW-0067">ATP-binding</keyword>
<dbReference type="InterPro" id="IPR001650">
    <property type="entry name" value="Helicase_C-like"/>
</dbReference>
<dbReference type="InterPro" id="IPR014001">
    <property type="entry name" value="Helicase_ATP-bd"/>
</dbReference>
<keyword evidence="3 10" id="KW-0347">Helicase</keyword>
<protein>
    <submittedName>
        <fullName evidence="10">DEAD/DEAH box helicase</fullName>
    </submittedName>
</protein>